<proteinExistence type="inferred from homology"/>
<keyword evidence="5 9" id="KW-0627">Porphyrin biosynthesis</keyword>
<evidence type="ECO:0000256" key="2">
    <source>
        <dbReference type="ARBA" id="ARBA00008133"/>
    </source>
</evidence>
<evidence type="ECO:0000256" key="7">
    <source>
        <dbReference type="ARBA" id="ARBA00040167"/>
    </source>
</evidence>
<evidence type="ECO:0000256" key="5">
    <source>
        <dbReference type="ARBA" id="ARBA00023244"/>
    </source>
</evidence>
<dbReference type="Pfam" id="PF02602">
    <property type="entry name" value="HEM4"/>
    <property type="match status" value="1"/>
</dbReference>
<dbReference type="GO" id="GO:0004852">
    <property type="term" value="F:uroporphyrinogen-III synthase activity"/>
    <property type="evidence" value="ECO:0007669"/>
    <property type="project" value="UniProtKB-UniRule"/>
</dbReference>
<dbReference type="PANTHER" id="PTHR38042:SF1">
    <property type="entry name" value="UROPORPHYRINOGEN-III SYNTHASE, CHLOROPLASTIC"/>
    <property type="match status" value="1"/>
</dbReference>
<dbReference type="InterPro" id="IPR036108">
    <property type="entry name" value="4pyrrol_syn_uPrphyn_synt_sf"/>
</dbReference>
<keyword evidence="12" id="KW-1185">Reference proteome</keyword>
<dbReference type="Proteomes" id="UP000675163">
    <property type="component" value="Unassembled WGS sequence"/>
</dbReference>
<evidence type="ECO:0000256" key="9">
    <source>
        <dbReference type="RuleBase" id="RU366031"/>
    </source>
</evidence>
<protein>
    <recommendedName>
        <fullName evidence="7 9">Uroporphyrinogen-III synthase</fullName>
        <ecNumber evidence="3 9">4.2.1.75</ecNumber>
    </recommendedName>
</protein>
<evidence type="ECO:0000259" key="10">
    <source>
        <dbReference type="Pfam" id="PF02602"/>
    </source>
</evidence>
<comment type="function">
    <text evidence="6 9">Catalyzes cyclization of the linear tetrapyrrole, hydroxymethylbilane, to the macrocyclic uroporphyrinogen III.</text>
</comment>
<comment type="catalytic activity">
    <reaction evidence="8 9">
        <text>hydroxymethylbilane = uroporphyrinogen III + H2O</text>
        <dbReference type="Rhea" id="RHEA:18965"/>
        <dbReference type="ChEBI" id="CHEBI:15377"/>
        <dbReference type="ChEBI" id="CHEBI:57308"/>
        <dbReference type="ChEBI" id="CHEBI:57845"/>
        <dbReference type="EC" id="4.2.1.75"/>
    </reaction>
</comment>
<dbReference type="InterPro" id="IPR003754">
    <property type="entry name" value="4pyrrol_synth_uPrphyn_synth"/>
</dbReference>
<feature type="domain" description="Tetrapyrrole biosynthesis uroporphyrinogen III synthase" evidence="10">
    <location>
        <begin position="29"/>
        <end position="264"/>
    </location>
</feature>
<dbReference type="AlphaFoldDB" id="A0A940T4P2"/>
<dbReference type="InterPro" id="IPR039793">
    <property type="entry name" value="UROS/Hem4"/>
</dbReference>
<organism evidence="11 12">
    <name type="scientific">Leucobacter exalbidus</name>
    <dbReference type="NCBI Taxonomy" id="662960"/>
    <lineage>
        <taxon>Bacteria</taxon>
        <taxon>Bacillati</taxon>
        <taxon>Actinomycetota</taxon>
        <taxon>Actinomycetes</taxon>
        <taxon>Micrococcales</taxon>
        <taxon>Microbacteriaceae</taxon>
        <taxon>Leucobacter</taxon>
    </lineage>
</organism>
<dbReference type="RefSeq" id="WP_209705840.1">
    <property type="nucleotide sequence ID" value="NZ_JAFIDA010000001.1"/>
</dbReference>
<evidence type="ECO:0000256" key="6">
    <source>
        <dbReference type="ARBA" id="ARBA00037589"/>
    </source>
</evidence>
<gene>
    <name evidence="11" type="ORF">JOF28_002261</name>
</gene>
<dbReference type="CDD" id="cd06578">
    <property type="entry name" value="HemD"/>
    <property type="match status" value="1"/>
</dbReference>
<sequence length="288" mass="29275">MIAHVKQPLLSLRGLRILIPRGGDLGAALHDKIVARGGIPTIAPLLETAPPADPAAFAAAVARWNAGEYDWIVVTSATTATALEAAGIQPKPQAKTAAVGPVTAAAIQAIGFPLHVMPGRDYSGRGLAESLLAALPDPEQRASTQPAGHPAAAPVRILLPVSDLADDTVERALVEAGYLVDRVGAYTTAVTDEIAGLRERAAAAAFDVVLATSGSAARAIAARLAPLPPATHIAAIGAPTARALTAAGLRADSIAVTSTTDGLLDAVAVALIEGARESYEHTHQGDNR</sequence>
<dbReference type="GO" id="GO:0006782">
    <property type="term" value="P:protoporphyrinogen IX biosynthetic process"/>
    <property type="evidence" value="ECO:0007669"/>
    <property type="project" value="UniProtKB-UniRule"/>
</dbReference>
<name>A0A940T4P2_9MICO</name>
<accession>A0A940T4P2</accession>
<dbReference type="PANTHER" id="PTHR38042">
    <property type="entry name" value="UROPORPHYRINOGEN-III SYNTHASE, CHLOROPLASTIC"/>
    <property type="match status" value="1"/>
</dbReference>
<dbReference type="EC" id="4.2.1.75" evidence="3 9"/>
<evidence type="ECO:0000256" key="4">
    <source>
        <dbReference type="ARBA" id="ARBA00023239"/>
    </source>
</evidence>
<comment type="similarity">
    <text evidence="2 9">Belongs to the uroporphyrinogen-III synthase family.</text>
</comment>
<dbReference type="SUPFAM" id="SSF69618">
    <property type="entry name" value="HemD-like"/>
    <property type="match status" value="1"/>
</dbReference>
<dbReference type="GO" id="GO:0006780">
    <property type="term" value="P:uroporphyrinogen III biosynthetic process"/>
    <property type="evidence" value="ECO:0007669"/>
    <property type="project" value="UniProtKB-UniRule"/>
</dbReference>
<evidence type="ECO:0000256" key="3">
    <source>
        <dbReference type="ARBA" id="ARBA00013109"/>
    </source>
</evidence>
<evidence type="ECO:0000313" key="11">
    <source>
        <dbReference type="EMBL" id="MBP1327029.1"/>
    </source>
</evidence>
<comment type="pathway">
    <text evidence="1 9">Porphyrin-containing compound metabolism; protoporphyrin-IX biosynthesis; coproporphyrinogen-III from 5-aminolevulinate: step 3/4.</text>
</comment>
<keyword evidence="4 9" id="KW-0456">Lyase</keyword>
<evidence type="ECO:0000313" key="12">
    <source>
        <dbReference type="Proteomes" id="UP000675163"/>
    </source>
</evidence>
<evidence type="ECO:0000256" key="8">
    <source>
        <dbReference type="ARBA" id="ARBA00048617"/>
    </source>
</evidence>
<comment type="caution">
    <text evidence="11">The sequence shown here is derived from an EMBL/GenBank/DDBJ whole genome shotgun (WGS) entry which is preliminary data.</text>
</comment>
<dbReference type="Gene3D" id="3.40.50.10090">
    <property type="match status" value="2"/>
</dbReference>
<dbReference type="EMBL" id="JAFIDA010000001">
    <property type="protein sequence ID" value="MBP1327029.1"/>
    <property type="molecule type" value="Genomic_DNA"/>
</dbReference>
<evidence type="ECO:0000256" key="1">
    <source>
        <dbReference type="ARBA" id="ARBA00004772"/>
    </source>
</evidence>
<reference evidence="11" key="1">
    <citation type="submission" date="2021-02" db="EMBL/GenBank/DDBJ databases">
        <title>Sequencing the genomes of 1000 actinobacteria strains.</title>
        <authorList>
            <person name="Klenk H.-P."/>
        </authorList>
    </citation>
    <scope>NUCLEOTIDE SEQUENCE</scope>
    <source>
        <strain evidence="11">DSM 22850</strain>
    </source>
</reference>